<protein>
    <recommendedName>
        <fullName evidence="3">Exocyst subunit Exo70 family protein</fullName>
    </recommendedName>
</protein>
<evidence type="ECO:0000313" key="6">
    <source>
        <dbReference type="EMBL" id="KAL3690643.1"/>
    </source>
</evidence>
<feature type="compositionally biased region" description="Gly residues" evidence="4">
    <location>
        <begin position="220"/>
        <end position="230"/>
    </location>
</feature>
<comment type="function">
    <text evidence="3">Component of the exocyst complex.</text>
</comment>
<dbReference type="GO" id="GO:0006887">
    <property type="term" value="P:exocytosis"/>
    <property type="evidence" value="ECO:0007669"/>
    <property type="project" value="UniProtKB-KW"/>
</dbReference>
<dbReference type="PANTHER" id="PTHR12542:SF85">
    <property type="entry name" value="EXOCYST SUBUNIT EXO70 FAMILY PROTEIN"/>
    <property type="match status" value="1"/>
</dbReference>
<sequence>MGLDSSGETAMDGVGSHLMKARATLMQTLAKTKEVELAISKSGVRLQNMREGLPALQAALKPLEAQALVVNGLEMKIQKAAEPAERVLETFEVVHSLERVLKGDPHRDFGEYLASLSQLEEAQSFLSQRCVPAVQSIKDAVSFLAQSRAADHYRLYRLNERLVSVSQEIKSEEENSFDMGLLKIALEKLELEFRRILLENSLPMELPERMPIVSRTGSDIGRGGGGGGGEGEPEPEPEPELEQLSFSLPPVLPFAATEMLQTMVERLSYHKRDENLLEIYRECRIAPIKRSLENLGASTYLEYSTPQEIDELPWEELEGMVGLWSQHVEVACKLLFKSERRLCTRIFSKVEKTKWIRCWGKLGTAGFLPFLAFGEAVALSRIAPEKLFKLLDMYDMIEKCNHSILEMFEGGDPACGEIILRARELQKKLVFKASETVSGFIRMVSEDRSDVPRYGERSSTASYVMNYVSFVASDYASLLSKVLRIHRRMETGLESPEDLLAKSAGQVVDALEKRLIERSTTYTDRSLGYIFMMNNYYYMISHVKREDSRLGPLLGDKWHKDMLGRLRQSTLHYQRETWGKMLELLKRDGLQSSSGSKGSSREMARQRLRSFTQAFDQTCQKHSNWTISSEDLRVEVEVAVTQTLIPAYRSYTSAFKNLLEQGGTRHYKYSPEDIEQIIGDLFQPRAQDSRPRNGKTDSIVQLTHTNYDFVFSAVCIQTSGGNFCGQSTSRWGQLRIQCSSCFTGTSAVYDHVYSSTNLEGMDDDVWQHGLRYATLKKLKEDASLKDAKPGSLEEEDGAQLETCRMQELKLLPSFRFSRGLSIPLADEFDTR</sequence>
<keyword evidence="3" id="KW-0268">Exocytosis</keyword>
<organism evidence="6 7">
    <name type="scientific">Riccia sorocarpa</name>
    <dbReference type="NCBI Taxonomy" id="122646"/>
    <lineage>
        <taxon>Eukaryota</taxon>
        <taxon>Viridiplantae</taxon>
        <taxon>Streptophyta</taxon>
        <taxon>Embryophyta</taxon>
        <taxon>Marchantiophyta</taxon>
        <taxon>Marchantiopsida</taxon>
        <taxon>Marchantiidae</taxon>
        <taxon>Marchantiales</taxon>
        <taxon>Ricciaceae</taxon>
        <taxon>Riccia</taxon>
    </lineage>
</organism>
<gene>
    <name evidence="6" type="ORF">R1sor_004294</name>
</gene>
<evidence type="ECO:0000256" key="3">
    <source>
        <dbReference type="RuleBase" id="RU365026"/>
    </source>
</evidence>
<dbReference type="InterPro" id="IPR004140">
    <property type="entry name" value="Exo70"/>
</dbReference>
<dbReference type="Gene3D" id="1.20.1280.170">
    <property type="entry name" value="Exocyst complex component Exo70"/>
    <property type="match status" value="1"/>
</dbReference>
<comment type="similarity">
    <text evidence="1 3">Belongs to the EXO70 family.</text>
</comment>
<evidence type="ECO:0000256" key="2">
    <source>
        <dbReference type="ARBA" id="ARBA00022448"/>
    </source>
</evidence>
<accession>A0ABD3HGY1</accession>
<dbReference type="AlphaFoldDB" id="A0ABD3HGY1"/>
<dbReference type="InterPro" id="IPR016159">
    <property type="entry name" value="Cullin_repeat-like_dom_sf"/>
</dbReference>
<keyword evidence="2 3" id="KW-0813">Transport</keyword>
<evidence type="ECO:0000259" key="5">
    <source>
        <dbReference type="Pfam" id="PF03081"/>
    </source>
</evidence>
<dbReference type="GO" id="GO:0015031">
    <property type="term" value="P:protein transport"/>
    <property type="evidence" value="ECO:0007669"/>
    <property type="project" value="UniProtKB-KW"/>
</dbReference>
<reference evidence="6 7" key="1">
    <citation type="submission" date="2024-09" db="EMBL/GenBank/DDBJ databases">
        <title>Chromosome-scale assembly of Riccia sorocarpa.</title>
        <authorList>
            <person name="Paukszto L."/>
        </authorList>
    </citation>
    <scope>NUCLEOTIDE SEQUENCE [LARGE SCALE GENOMIC DNA]</scope>
    <source>
        <strain evidence="6">LP-2024</strain>
        <tissue evidence="6">Aerial parts of the thallus</tissue>
    </source>
</reference>
<evidence type="ECO:0000256" key="4">
    <source>
        <dbReference type="SAM" id="MobiDB-lite"/>
    </source>
</evidence>
<dbReference type="SUPFAM" id="SSF74788">
    <property type="entry name" value="Cullin repeat-like"/>
    <property type="match status" value="1"/>
</dbReference>
<keyword evidence="7" id="KW-1185">Reference proteome</keyword>
<comment type="caution">
    <text evidence="6">The sequence shown here is derived from an EMBL/GenBank/DDBJ whole genome shotgun (WGS) entry which is preliminary data.</text>
</comment>
<evidence type="ECO:0000313" key="7">
    <source>
        <dbReference type="Proteomes" id="UP001633002"/>
    </source>
</evidence>
<feature type="region of interest" description="Disordered" evidence="4">
    <location>
        <begin position="214"/>
        <end position="241"/>
    </location>
</feature>
<dbReference type="Pfam" id="PF20669">
    <property type="entry name" value="Exo70_N"/>
    <property type="match status" value="1"/>
</dbReference>
<name>A0ABD3HGY1_9MARC</name>
<proteinExistence type="inferred from homology"/>
<dbReference type="InterPro" id="IPR046364">
    <property type="entry name" value="Exo70_C"/>
</dbReference>
<dbReference type="PANTHER" id="PTHR12542">
    <property type="entry name" value="EXOCYST COMPLEX PROTEIN EXO70"/>
    <property type="match status" value="1"/>
</dbReference>
<keyword evidence="3" id="KW-0653">Protein transport</keyword>
<feature type="domain" description="Exocyst complex subunit Exo70 C-terminal" evidence="5">
    <location>
        <begin position="324"/>
        <end position="679"/>
    </location>
</feature>
<dbReference type="Proteomes" id="UP001633002">
    <property type="component" value="Unassembled WGS sequence"/>
</dbReference>
<dbReference type="Pfam" id="PF03081">
    <property type="entry name" value="Exo70_C"/>
    <property type="match status" value="1"/>
</dbReference>
<evidence type="ECO:0000256" key="1">
    <source>
        <dbReference type="ARBA" id="ARBA00006756"/>
    </source>
</evidence>
<dbReference type="EMBL" id="JBJQOH010000003">
    <property type="protein sequence ID" value="KAL3690643.1"/>
    <property type="molecule type" value="Genomic_DNA"/>
</dbReference>
<feature type="compositionally biased region" description="Acidic residues" evidence="4">
    <location>
        <begin position="231"/>
        <end position="241"/>
    </location>
</feature>